<feature type="transmembrane region" description="Helical" evidence="1">
    <location>
        <begin position="134"/>
        <end position="153"/>
    </location>
</feature>
<proteinExistence type="predicted"/>
<gene>
    <name evidence="3" type="ORF">SSCH_390014</name>
</gene>
<feature type="domain" description="VanZ-like" evidence="2">
    <location>
        <begin position="45"/>
        <end position="139"/>
    </location>
</feature>
<dbReference type="EMBL" id="CDRZ01000235">
    <property type="protein sequence ID" value="CEO89171.1"/>
    <property type="molecule type" value="Genomic_DNA"/>
</dbReference>
<dbReference type="Pfam" id="PF04892">
    <property type="entry name" value="VanZ"/>
    <property type="match status" value="1"/>
</dbReference>
<feature type="transmembrane region" description="Helical" evidence="1">
    <location>
        <begin position="40"/>
        <end position="62"/>
    </location>
</feature>
<dbReference type="AlphaFoldDB" id="A0A0B7MMH6"/>
<evidence type="ECO:0000259" key="2">
    <source>
        <dbReference type="Pfam" id="PF04892"/>
    </source>
</evidence>
<accession>A0A0B7MMH6</accession>
<protein>
    <recommendedName>
        <fullName evidence="2">VanZ-like domain-containing protein</fullName>
    </recommendedName>
</protein>
<name>A0A0B7MMH6_9FIRM</name>
<feature type="transmembrane region" description="Helical" evidence="1">
    <location>
        <begin position="68"/>
        <end position="88"/>
    </location>
</feature>
<keyword evidence="1" id="KW-0812">Transmembrane</keyword>
<organism evidence="3 4">
    <name type="scientific">Syntrophaceticus schinkii</name>
    <dbReference type="NCBI Taxonomy" id="499207"/>
    <lineage>
        <taxon>Bacteria</taxon>
        <taxon>Bacillati</taxon>
        <taxon>Bacillota</taxon>
        <taxon>Clostridia</taxon>
        <taxon>Thermoanaerobacterales</taxon>
        <taxon>Thermoanaerobacterales Family III. Incertae Sedis</taxon>
        <taxon>Syntrophaceticus</taxon>
    </lineage>
</organism>
<feature type="transmembrane region" description="Helical" evidence="1">
    <location>
        <begin position="6"/>
        <end position="28"/>
    </location>
</feature>
<reference evidence="4" key="1">
    <citation type="submission" date="2015-01" db="EMBL/GenBank/DDBJ databases">
        <authorList>
            <person name="Manzoor Shahid"/>
            <person name="Zubair Saima"/>
        </authorList>
    </citation>
    <scope>NUCLEOTIDE SEQUENCE [LARGE SCALE GENOMIC DNA]</scope>
    <source>
        <strain evidence="4">Sp3</strain>
    </source>
</reference>
<sequence>MVIHGQALLILGIPIWVLIRSMIVCFNKRKGYRISLKRESLLFVFYVYVLCVISITLFPLYITDRHNVILSANLIPVVGTINGVVNSINDPYMRNYMIKFWVRNIGGNTVLLLPMGIFLPLIWSKFRRAGKVTLFAFLFFFNYRNSAAFILLFRKYGESF</sequence>
<dbReference type="InterPro" id="IPR006976">
    <property type="entry name" value="VanZ-like"/>
</dbReference>
<keyword evidence="4" id="KW-1185">Reference proteome</keyword>
<keyword evidence="1" id="KW-1133">Transmembrane helix</keyword>
<evidence type="ECO:0000313" key="3">
    <source>
        <dbReference type="EMBL" id="CEO89171.1"/>
    </source>
</evidence>
<evidence type="ECO:0000313" key="4">
    <source>
        <dbReference type="Proteomes" id="UP000046155"/>
    </source>
</evidence>
<feature type="transmembrane region" description="Helical" evidence="1">
    <location>
        <begin position="100"/>
        <end position="122"/>
    </location>
</feature>
<dbReference type="OrthoDB" id="9805025at2"/>
<dbReference type="Proteomes" id="UP000046155">
    <property type="component" value="Unassembled WGS sequence"/>
</dbReference>
<evidence type="ECO:0000256" key="1">
    <source>
        <dbReference type="SAM" id="Phobius"/>
    </source>
</evidence>
<keyword evidence="1" id="KW-0472">Membrane</keyword>